<accession>A0ABW3W5I5</accession>
<dbReference type="SMART" id="SM00079">
    <property type="entry name" value="PBPe"/>
    <property type="match status" value="1"/>
</dbReference>
<reference evidence="6" key="1">
    <citation type="journal article" date="2019" name="Int. J. Syst. Evol. Microbiol.">
        <title>The Global Catalogue of Microorganisms (GCM) 10K type strain sequencing project: providing services to taxonomists for standard genome sequencing and annotation.</title>
        <authorList>
            <consortium name="The Broad Institute Genomics Platform"/>
            <consortium name="The Broad Institute Genome Sequencing Center for Infectious Disease"/>
            <person name="Wu L."/>
            <person name="Ma J."/>
        </authorList>
    </citation>
    <scope>NUCLEOTIDE SEQUENCE [LARGE SCALE GENOMIC DNA]</scope>
    <source>
        <strain evidence="6">CCUG 52478</strain>
    </source>
</reference>
<feature type="domain" description="Ionotropic glutamate receptor C-terminal" evidence="4">
    <location>
        <begin position="59"/>
        <end position="290"/>
    </location>
</feature>
<evidence type="ECO:0000259" key="4">
    <source>
        <dbReference type="SMART" id="SM00079"/>
    </source>
</evidence>
<protein>
    <submittedName>
        <fullName evidence="5">ABC transporter substrate-binding protein</fullName>
    </submittedName>
</protein>
<dbReference type="SMART" id="SM00062">
    <property type="entry name" value="PBPb"/>
    <property type="match status" value="1"/>
</dbReference>
<name>A0ABW3W5I5_9ACTN</name>
<dbReference type="PANTHER" id="PTHR35936">
    <property type="entry name" value="MEMBRANE-BOUND LYTIC MUREIN TRANSGLYCOSYLASE F"/>
    <property type="match status" value="1"/>
</dbReference>
<comment type="caution">
    <text evidence="5">The sequence shown here is derived from an EMBL/GenBank/DDBJ whole genome shotgun (WGS) entry which is preliminary data.</text>
</comment>
<keyword evidence="1 2" id="KW-0732">Signal</keyword>
<evidence type="ECO:0000259" key="3">
    <source>
        <dbReference type="SMART" id="SM00062"/>
    </source>
</evidence>
<dbReference type="SUPFAM" id="SSF53850">
    <property type="entry name" value="Periplasmic binding protein-like II"/>
    <property type="match status" value="1"/>
</dbReference>
<organism evidence="5 6">
    <name type="scientific">Nocardioides ginsengisoli</name>
    <dbReference type="NCBI Taxonomy" id="363868"/>
    <lineage>
        <taxon>Bacteria</taxon>
        <taxon>Bacillati</taxon>
        <taxon>Actinomycetota</taxon>
        <taxon>Actinomycetes</taxon>
        <taxon>Propionibacteriales</taxon>
        <taxon>Nocardioidaceae</taxon>
        <taxon>Nocardioides</taxon>
    </lineage>
</organism>
<dbReference type="InterPro" id="IPR001638">
    <property type="entry name" value="Solute-binding_3/MltF_N"/>
</dbReference>
<proteinExistence type="predicted"/>
<feature type="domain" description="Solute-binding protein family 3/N-terminal" evidence="3">
    <location>
        <begin position="59"/>
        <end position="291"/>
    </location>
</feature>
<feature type="chain" id="PRO_5045261240" evidence="2">
    <location>
        <begin position="20"/>
        <end position="302"/>
    </location>
</feature>
<dbReference type="Gene3D" id="3.40.190.10">
    <property type="entry name" value="Periplasmic binding protein-like II"/>
    <property type="match status" value="2"/>
</dbReference>
<evidence type="ECO:0000256" key="1">
    <source>
        <dbReference type="ARBA" id="ARBA00022729"/>
    </source>
</evidence>
<dbReference type="PROSITE" id="PS51257">
    <property type="entry name" value="PROKAR_LIPOPROTEIN"/>
    <property type="match status" value="1"/>
</dbReference>
<keyword evidence="6" id="KW-1185">Reference proteome</keyword>
<feature type="signal peptide" evidence="2">
    <location>
        <begin position="1"/>
        <end position="19"/>
    </location>
</feature>
<dbReference type="RefSeq" id="WP_367919663.1">
    <property type="nucleotide sequence ID" value="NZ_BAABAC010000023.1"/>
</dbReference>
<evidence type="ECO:0000313" key="6">
    <source>
        <dbReference type="Proteomes" id="UP001597229"/>
    </source>
</evidence>
<dbReference type="Proteomes" id="UP001597229">
    <property type="component" value="Unassembled WGS sequence"/>
</dbReference>
<dbReference type="Pfam" id="PF00497">
    <property type="entry name" value="SBP_bac_3"/>
    <property type="match status" value="1"/>
</dbReference>
<gene>
    <name evidence="5" type="ORF">ACFQ3F_21540</name>
</gene>
<dbReference type="PANTHER" id="PTHR35936:SF17">
    <property type="entry name" value="ARGININE-BINDING EXTRACELLULAR PROTEIN ARTP"/>
    <property type="match status" value="1"/>
</dbReference>
<evidence type="ECO:0000256" key="2">
    <source>
        <dbReference type="SAM" id="SignalP"/>
    </source>
</evidence>
<dbReference type="EMBL" id="JBHTLX010000023">
    <property type="protein sequence ID" value="MFD1250390.1"/>
    <property type="molecule type" value="Genomic_DNA"/>
</dbReference>
<evidence type="ECO:0000313" key="5">
    <source>
        <dbReference type="EMBL" id="MFD1250390.1"/>
    </source>
</evidence>
<dbReference type="CDD" id="cd01004">
    <property type="entry name" value="PBP2_MidA_like"/>
    <property type="match status" value="1"/>
</dbReference>
<sequence>MLRNRTAGALCAVAITVLAAACTNASGETANDAPTSKPSVDVNMAAADLLPASVKSAGKLVFASDASYAPFEYFGNDNTTMIGFDIQLTDALAEVLGVKAEHVNAGFDTILPGLQAKKYDAGVSAFGVTDERRGVVDFVPYLSMGTGLAVKKGNPDGLTLDDTTTLCGRRVSAQKGSIQGIEVLPKLSAACTKAGKAPIAIHMFPSQNEANLALSSGRVDAIMADSVPMAYQGKEAGGSFELAPGKDYEPATIAIALPNDSALAPALSAAMKVLLDNGTLATLLEQWDVPPSGIVSSTDLIR</sequence>
<dbReference type="InterPro" id="IPR001320">
    <property type="entry name" value="Iontro_rcpt_C"/>
</dbReference>